<dbReference type="CDD" id="cd17546">
    <property type="entry name" value="REC_hyHK_CKI1_RcsC-like"/>
    <property type="match status" value="1"/>
</dbReference>
<sequence>MSQSMKQILLVEDELETRLIIHLMLHLRQFEVDFAEDGQAAVKMANNKKYDYILMDIGLPKLSGIDACIAIRNNEAQKMQLKVTPIIAISERVQLPEIEQCLEVGMNAILLKPIQPQCFERLITSLEKESSY</sequence>
<dbReference type="SUPFAM" id="SSF52172">
    <property type="entry name" value="CheY-like"/>
    <property type="match status" value="1"/>
</dbReference>
<dbReference type="GO" id="GO:0000160">
    <property type="term" value="P:phosphorelay signal transduction system"/>
    <property type="evidence" value="ECO:0007669"/>
    <property type="project" value="UniProtKB-KW"/>
</dbReference>
<dbReference type="PANTHER" id="PTHR45339">
    <property type="entry name" value="HYBRID SIGNAL TRANSDUCTION HISTIDINE KINASE J"/>
    <property type="match status" value="1"/>
</dbReference>
<evidence type="ECO:0000313" key="7">
    <source>
        <dbReference type="Proteomes" id="UP000054698"/>
    </source>
</evidence>
<dbReference type="EC" id="2.7.13.3" evidence="5"/>
<dbReference type="InterPro" id="IPR001789">
    <property type="entry name" value="Sig_transdc_resp-reg_receiver"/>
</dbReference>
<dbReference type="PATRIC" id="fig|453.4.peg.710"/>
<dbReference type="PROSITE" id="PS50110">
    <property type="entry name" value="RESPONSE_REGULATORY"/>
    <property type="match status" value="1"/>
</dbReference>
<keyword evidence="7" id="KW-1185">Reference proteome</keyword>
<dbReference type="InterPro" id="IPR011006">
    <property type="entry name" value="CheY-like_superfamily"/>
</dbReference>
<evidence type="ECO:0000256" key="2">
    <source>
        <dbReference type="ARBA" id="ARBA00023012"/>
    </source>
</evidence>
<dbReference type="SMART" id="SM00448">
    <property type="entry name" value="REC"/>
    <property type="match status" value="1"/>
</dbReference>
<protein>
    <submittedName>
        <fullName evidence="5">Sensory histidine-kinase / response regulator</fullName>
        <ecNumber evidence="5">2.7.13.3</ecNumber>
    </submittedName>
</protein>
<evidence type="ECO:0000313" key="8">
    <source>
        <dbReference type="Proteomes" id="UP000251942"/>
    </source>
</evidence>
<dbReference type="PANTHER" id="PTHR45339:SF1">
    <property type="entry name" value="HYBRID SIGNAL TRANSDUCTION HISTIDINE KINASE J"/>
    <property type="match status" value="1"/>
</dbReference>
<dbReference type="Proteomes" id="UP000054698">
    <property type="component" value="Unassembled WGS sequence"/>
</dbReference>
<feature type="domain" description="Response regulatory" evidence="4">
    <location>
        <begin position="7"/>
        <end position="127"/>
    </location>
</feature>
<accession>A0A0W0U4Z1</accession>
<dbReference type="Gene3D" id="3.40.50.2300">
    <property type="match status" value="1"/>
</dbReference>
<dbReference type="EMBL" id="UASS01000004">
    <property type="protein sequence ID" value="SPX59910.1"/>
    <property type="molecule type" value="Genomic_DNA"/>
</dbReference>
<organism evidence="5 7">
    <name type="scientific">Legionella feeleii</name>
    <dbReference type="NCBI Taxonomy" id="453"/>
    <lineage>
        <taxon>Bacteria</taxon>
        <taxon>Pseudomonadati</taxon>
        <taxon>Pseudomonadota</taxon>
        <taxon>Gammaproteobacteria</taxon>
        <taxon>Legionellales</taxon>
        <taxon>Legionellaceae</taxon>
        <taxon>Legionella</taxon>
    </lineage>
</organism>
<reference evidence="5 7" key="1">
    <citation type="submission" date="2015-11" db="EMBL/GenBank/DDBJ databases">
        <title>Genomic analysis of 38 Legionella species identifies large and diverse effector repertoires.</title>
        <authorList>
            <person name="Burstein D."/>
            <person name="Amaro F."/>
            <person name="Zusman T."/>
            <person name="Lifshitz Z."/>
            <person name="Cohen O."/>
            <person name="Gilbert J.A."/>
            <person name="Pupko T."/>
            <person name="Shuman H.A."/>
            <person name="Segal G."/>
        </authorList>
    </citation>
    <scope>NUCLEOTIDE SEQUENCE [LARGE SCALE GENOMIC DNA]</scope>
    <source>
        <strain evidence="5 7">WO-44C</strain>
    </source>
</reference>
<keyword evidence="5" id="KW-0418">Kinase</keyword>
<evidence type="ECO:0000256" key="3">
    <source>
        <dbReference type="PROSITE-ProRule" id="PRU00169"/>
    </source>
</evidence>
<evidence type="ECO:0000313" key="6">
    <source>
        <dbReference type="EMBL" id="SPX59910.1"/>
    </source>
</evidence>
<dbReference type="Pfam" id="PF00072">
    <property type="entry name" value="Response_reg"/>
    <property type="match status" value="1"/>
</dbReference>
<gene>
    <name evidence="6" type="primary">luxQ_3</name>
    <name evidence="5" type="ORF">Lfee_0655</name>
    <name evidence="6" type="ORF">NCTC12022_00621</name>
</gene>
<keyword evidence="5" id="KW-0808">Transferase</keyword>
<keyword evidence="2" id="KW-0902">Two-component regulatory system</keyword>
<dbReference type="RefSeq" id="WP_058443874.1">
    <property type="nucleotide sequence ID" value="NZ_CAAAHT010000021.1"/>
</dbReference>
<reference evidence="6 8" key="2">
    <citation type="submission" date="2018-06" db="EMBL/GenBank/DDBJ databases">
        <authorList>
            <consortium name="Pathogen Informatics"/>
            <person name="Doyle S."/>
        </authorList>
    </citation>
    <scope>NUCLEOTIDE SEQUENCE [LARGE SCALE GENOMIC DNA]</scope>
    <source>
        <strain evidence="6 8">NCTC12022</strain>
    </source>
</reference>
<evidence type="ECO:0000313" key="5">
    <source>
        <dbReference type="EMBL" id="KTD02817.1"/>
    </source>
</evidence>
<evidence type="ECO:0000256" key="1">
    <source>
        <dbReference type="ARBA" id="ARBA00022553"/>
    </source>
</evidence>
<dbReference type="EMBL" id="LNYB01000021">
    <property type="protein sequence ID" value="KTD02817.1"/>
    <property type="molecule type" value="Genomic_DNA"/>
</dbReference>
<proteinExistence type="predicted"/>
<dbReference type="Proteomes" id="UP000251942">
    <property type="component" value="Unassembled WGS sequence"/>
</dbReference>
<name>A0A0W0U4Z1_9GAMM</name>
<dbReference type="OrthoDB" id="9806704at2"/>
<keyword evidence="1 3" id="KW-0597">Phosphoprotein</keyword>
<dbReference type="AlphaFoldDB" id="A0A0W0U4Z1"/>
<dbReference type="GO" id="GO:0004673">
    <property type="term" value="F:protein histidine kinase activity"/>
    <property type="evidence" value="ECO:0007669"/>
    <property type="project" value="UniProtKB-EC"/>
</dbReference>
<feature type="modified residue" description="4-aspartylphosphate" evidence="3">
    <location>
        <position position="56"/>
    </location>
</feature>
<dbReference type="STRING" id="453.Lfee_0655"/>
<evidence type="ECO:0000259" key="4">
    <source>
        <dbReference type="PROSITE" id="PS50110"/>
    </source>
</evidence>